<keyword evidence="2" id="KW-1185">Reference proteome</keyword>
<name>A0ABD1M8Q6_9FABA</name>
<dbReference type="PANTHER" id="PTHR31151">
    <property type="entry name" value="PROLINE-TRNA LIGASE (DUF1680)"/>
    <property type="match status" value="1"/>
</dbReference>
<evidence type="ECO:0000313" key="2">
    <source>
        <dbReference type="Proteomes" id="UP001603857"/>
    </source>
</evidence>
<evidence type="ECO:0000313" key="1">
    <source>
        <dbReference type="EMBL" id="KAL2332186.1"/>
    </source>
</evidence>
<comment type="caution">
    <text evidence="1">The sequence shown here is derived from an EMBL/GenBank/DDBJ whole genome shotgun (WGS) entry which is preliminary data.</text>
</comment>
<dbReference type="Gene3D" id="2.80.10.50">
    <property type="match status" value="1"/>
</dbReference>
<proteinExistence type="predicted"/>
<dbReference type="AlphaFoldDB" id="A0ABD1M8Q6"/>
<sequence length="171" mass="18722">MQKLPEPLTDWALHATFRVIEVTSSTKFTTLINATGTSVMLEPFDHPGMRVIHQGMQQPLAIVGTSPNGSSSVFVVLPGLDGKNETISLESESHNGCFVHSGLRSRRGVKLSCKIGSDATFNQEASFIAKRGISKYNPISFVAKGVNRNFLLEPLFAFRDESYTVCFNIKG</sequence>
<dbReference type="EMBL" id="JBGMDY010000006">
    <property type="protein sequence ID" value="KAL2332186.1"/>
    <property type="molecule type" value="Genomic_DNA"/>
</dbReference>
<dbReference type="Proteomes" id="UP001603857">
    <property type="component" value="Unassembled WGS sequence"/>
</dbReference>
<organism evidence="1 2">
    <name type="scientific">Flemingia macrophylla</name>
    <dbReference type="NCBI Taxonomy" id="520843"/>
    <lineage>
        <taxon>Eukaryota</taxon>
        <taxon>Viridiplantae</taxon>
        <taxon>Streptophyta</taxon>
        <taxon>Embryophyta</taxon>
        <taxon>Tracheophyta</taxon>
        <taxon>Spermatophyta</taxon>
        <taxon>Magnoliopsida</taxon>
        <taxon>eudicotyledons</taxon>
        <taxon>Gunneridae</taxon>
        <taxon>Pentapetalae</taxon>
        <taxon>rosids</taxon>
        <taxon>fabids</taxon>
        <taxon>Fabales</taxon>
        <taxon>Fabaceae</taxon>
        <taxon>Papilionoideae</taxon>
        <taxon>50 kb inversion clade</taxon>
        <taxon>NPAAA clade</taxon>
        <taxon>indigoferoid/millettioid clade</taxon>
        <taxon>Phaseoleae</taxon>
        <taxon>Flemingia</taxon>
    </lineage>
</organism>
<accession>A0ABD1M8Q6</accession>
<dbReference type="InterPro" id="IPR036195">
    <property type="entry name" value="AbfB_ABD_sf"/>
</dbReference>
<gene>
    <name evidence="1" type="ORF">Fmac_019767</name>
</gene>
<dbReference type="PANTHER" id="PTHR31151:SF0">
    <property type="entry name" value="PROLINE-TRNA LIGASE (DUF1680)"/>
    <property type="match status" value="1"/>
</dbReference>
<protein>
    <submittedName>
        <fullName evidence="1">Uncharacterized protein</fullName>
    </submittedName>
</protein>
<reference evidence="1 2" key="1">
    <citation type="submission" date="2024-08" db="EMBL/GenBank/DDBJ databases">
        <title>Insights into the chromosomal genome structure of Flemingia macrophylla.</title>
        <authorList>
            <person name="Ding Y."/>
            <person name="Zhao Y."/>
            <person name="Bi W."/>
            <person name="Wu M."/>
            <person name="Zhao G."/>
            <person name="Gong Y."/>
            <person name="Li W."/>
            <person name="Zhang P."/>
        </authorList>
    </citation>
    <scope>NUCLEOTIDE SEQUENCE [LARGE SCALE GENOMIC DNA]</scope>
    <source>
        <strain evidence="1">DYQJB</strain>
        <tissue evidence="1">Leaf</tissue>
    </source>
</reference>
<dbReference type="SUPFAM" id="SSF110221">
    <property type="entry name" value="AbfB domain"/>
    <property type="match status" value="1"/>
</dbReference>